<dbReference type="Pfam" id="PF00589">
    <property type="entry name" value="Phage_integrase"/>
    <property type="match status" value="1"/>
</dbReference>
<protein>
    <submittedName>
        <fullName evidence="3">Tyrosine-type recombinase/integrase</fullName>
    </submittedName>
</protein>
<dbReference type="Gene3D" id="1.10.443.10">
    <property type="entry name" value="Intergrase catalytic core"/>
    <property type="match status" value="1"/>
</dbReference>
<dbReference type="InterPro" id="IPR013762">
    <property type="entry name" value="Integrase-like_cat_sf"/>
</dbReference>
<dbReference type="EMBL" id="JAHZIK010001706">
    <property type="protein sequence ID" value="MBW7459558.1"/>
    <property type="molecule type" value="Genomic_DNA"/>
</dbReference>
<keyword evidence="1" id="KW-0233">DNA recombination</keyword>
<feature type="domain" description="Tyr recombinase" evidence="2">
    <location>
        <begin position="21"/>
        <end position="116"/>
    </location>
</feature>
<evidence type="ECO:0000313" key="4">
    <source>
        <dbReference type="Proteomes" id="UP001519887"/>
    </source>
</evidence>
<comment type="caution">
    <text evidence="3">The sequence shown here is derived from an EMBL/GenBank/DDBJ whole genome shotgun (WGS) entry which is preliminary data.</text>
</comment>
<evidence type="ECO:0000256" key="1">
    <source>
        <dbReference type="ARBA" id="ARBA00023172"/>
    </source>
</evidence>
<dbReference type="SUPFAM" id="SSF56349">
    <property type="entry name" value="DNA breaking-rejoining enzymes"/>
    <property type="match status" value="1"/>
</dbReference>
<dbReference type="RefSeq" id="WP_210043194.1">
    <property type="nucleotide sequence ID" value="NZ_JBHLVU010000023.1"/>
</dbReference>
<sequence length="116" mass="13036">MADALGNRNKFLSSEMDKNLSKLDVRDEDELGAFLLAAERERYYIVYELAASTGMRTSEILGLRWVDVDLHSDITVTLDICSHVLPNLQEAVLKGLGDSIVRGRNENEIPLWQTKG</sequence>
<evidence type="ECO:0000313" key="3">
    <source>
        <dbReference type="EMBL" id="MBW7459558.1"/>
    </source>
</evidence>
<dbReference type="InterPro" id="IPR002104">
    <property type="entry name" value="Integrase_catalytic"/>
</dbReference>
<gene>
    <name evidence="3" type="ORF">K0U00_36425</name>
</gene>
<dbReference type="PROSITE" id="PS51898">
    <property type="entry name" value="TYR_RECOMBINASE"/>
    <property type="match status" value="1"/>
</dbReference>
<evidence type="ECO:0000259" key="2">
    <source>
        <dbReference type="PROSITE" id="PS51898"/>
    </source>
</evidence>
<keyword evidence="4" id="KW-1185">Reference proteome</keyword>
<accession>A0ABS7CF79</accession>
<organism evidence="3 4">
    <name type="scientific">Paenibacillus sepulcri</name>
    <dbReference type="NCBI Taxonomy" id="359917"/>
    <lineage>
        <taxon>Bacteria</taxon>
        <taxon>Bacillati</taxon>
        <taxon>Bacillota</taxon>
        <taxon>Bacilli</taxon>
        <taxon>Bacillales</taxon>
        <taxon>Paenibacillaceae</taxon>
        <taxon>Paenibacillus</taxon>
    </lineage>
</organism>
<dbReference type="Proteomes" id="UP001519887">
    <property type="component" value="Unassembled WGS sequence"/>
</dbReference>
<name>A0ABS7CF79_9BACL</name>
<dbReference type="InterPro" id="IPR011010">
    <property type="entry name" value="DNA_brk_join_enz"/>
</dbReference>
<reference evidence="3 4" key="1">
    <citation type="submission" date="2021-07" db="EMBL/GenBank/DDBJ databases">
        <title>Paenibacillus radiodurans sp. nov., isolated from the southeastern edge of Tengger Desert.</title>
        <authorList>
            <person name="Zhang G."/>
        </authorList>
    </citation>
    <scope>NUCLEOTIDE SEQUENCE [LARGE SCALE GENOMIC DNA]</scope>
    <source>
        <strain evidence="3 4">CCM 7311</strain>
    </source>
</reference>
<proteinExistence type="predicted"/>